<dbReference type="Proteomes" id="UP000251002">
    <property type="component" value="Unassembled WGS sequence"/>
</dbReference>
<proteinExistence type="predicted"/>
<reference evidence="2 3" key="1">
    <citation type="submission" date="2018-06" db="EMBL/GenBank/DDBJ databases">
        <title>The draft genome sequences of strains SCU63 and S1.</title>
        <authorList>
            <person name="Gan L."/>
        </authorList>
    </citation>
    <scope>NUCLEOTIDE SEQUENCE [LARGE SCALE GENOMIC DNA]</scope>
    <source>
        <strain evidence="2 3">SCU63</strain>
    </source>
</reference>
<gene>
    <name evidence="2" type="ORF">DP120_09605</name>
</gene>
<comment type="caution">
    <text evidence="2">The sequence shown here is derived from an EMBL/GenBank/DDBJ whole genome shotgun (WGS) entry which is preliminary data.</text>
</comment>
<dbReference type="AlphaFoldDB" id="A0A365KX15"/>
<dbReference type="EMBL" id="QLZR01000003">
    <property type="protein sequence ID" value="RAZ77728.1"/>
    <property type="molecule type" value="Genomic_DNA"/>
</dbReference>
<evidence type="ECO:0000313" key="2">
    <source>
        <dbReference type="EMBL" id="RAZ77728.1"/>
    </source>
</evidence>
<feature type="transmembrane region" description="Helical" evidence="1">
    <location>
        <begin position="7"/>
        <end position="29"/>
    </location>
</feature>
<keyword evidence="1" id="KW-0472">Membrane</keyword>
<keyword evidence="1" id="KW-0812">Transmembrane</keyword>
<evidence type="ECO:0000256" key="1">
    <source>
        <dbReference type="SAM" id="Phobius"/>
    </source>
</evidence>
<keyword evidence="3" id="KW-1185">Reference proteome</keyword>
<accession>A0A365KX15</accession>
<name>A0A365KX15_9BACL</name>
<protein>
    <submittedName>
        <fullName evidence="2">Uncharacterized protein</fullName>
    </submittedName>
</protein>
<keyword evidence="1" id="KW-1133">Transmembrane helix</keyword>
<feature type="transmembrane region" description="Helical" evidence="1">
    <location>
        <begin position="41"/>
        <end position="62"/>
    </location>
</feature>
<sequence length="101" mass="11352">MKVFKTYFLINISMILLHIILYAVTVMGLGSGNEDAPRSEIVNILVFMAALGASPNLLLFFISLLRRKQVKENALWAAVFTVLVLLGYLIVFWPFATEYPA</sequence>
<evidence type="ECO:0000313" key="3">
    <source>
        <dbReference type="Proteomes" id="UP000251002"/>
    </source>
</evidence>
<feature type="transmembrane region" description="Helical" evidence="1">
    <location>
        <begin position="74"/>
        <end position="96"/>
    </location>
</feature>
<dbReference type="RefSeq" id="WP_112223455.1">
    <property type="nucleotide sequence ID" value="NZ_CP047673.1"/>
</dbReference>
<organism evidence="2 3">
    <name type="scientific">Planococcus halotolerans</name>
    <dbReference type="NCBI Taxonomy" id="2233542"/>
    <lineage>
        <taxon>Bacteria</taxon>
        <taxon>Bacillati</taxon>
        <taxon>Bacillota</taxon>
        <taxon>Bacilli</taxon>
        <taxon>Bacillales</taxon>
        <taxon>Caryophanaceae</taxon>
        <taxon>Planococcus</taxon>
    </lineage>
</organism>